<name>A0ABY5Q8Y5_9ACTN</name>
<gene>
    <name evidence="1" type="ORF">NRK68_36230</name>
</gene>
<proteinExistence type="predicted"/>
<protein>
    <submittedName>
        <fullName evidence="1">Uncharacterized protein</fullName>
    </submittedName>
</protein>
<dbReference type="RefSeq" id="WP_183068712.1">
    <property type="nucleotide sequence ID" value="NZ_CP102516.1"/>
</dbReference>
<keyword evidence="1" id="KW-0614">Plasmid</keyword>
<evidence type="ECO:0000313" key="1">
    <source>
        <dbReference type="EMBL" id="UUY52695.1"/>
    </source>
</evidence>
<keyword evidence="2" id="KW-1185">Reference proteome</keyword>
<dbReference type="GeneID" id="95578992"/>
<accession>A0ABY5Q8Y5</accession>
<sequence length="70" mass="7906">MDPDDKHRRTWTLRFLALLAADLPGQRAWLGERRLTLQTAVEEVEFACRIAENLTDRALAAAAPPPPEPR</sequence>
<geneLocation type="plasmid" evidence="1 2">
    <name>psa3239</name>
</geneLocation>
<organism evidence="1 2">
    <name type="scientific">Streptomyces yangpuensis</name>
    <dbReference type="NCBI Taxonomy" id="1648182"/>
    <lineage>
        <taxon>Bacteria</taxon>
        <taxon>Bacillati</taxon>
        <taxon>Actinomycetota</taxon>
        <taxon>Actinomycetes</taxon>
        <taxon>Kitasatosporales</taxon>
        <taxon>Streptomycetaceae</taxon>
        <taxon>Streptomyces</taxon>
    </lineage>
</organism>
<dbReference type="EMBL" id="CP102516">
    <property type="protein sequence ID" value="UUY52695.1"/>
    <property type="molecule type" value="Genomic_DNA"/>
</dbReference>
<reference evidence="1" key="1">
    <citation type="submission" date="2022-08" db="EMBL/GenBank/DDBJ databases">
        <authorList>
            <person name="Tian L."/>
        </authorList>
    </citation>
    <scope>NUCLEOTIDE SEQUENCE</scope>
    <source>
        <strain evidence="1">CM253</strain>
        <plasmid evidence="1">psa3239</plasmid>
    </source>
</reference>
<evidence type="ECO:0000313" key="2">
    <source>
        <dbReference type="Proteomes" id="UP001057738"/>
    </source>
</evidence>
<dbReference type="Proteomes" id="UP001057738">
    <property type="component" value="Plasmid psa3239"/>
</dbReference>